<dbReference type="HOGENOM" id="CLU_2604441_0_0_11"/>
<evidence type="ECO:0000313" key="1">
    <source>
        <dbReference type="EMBL" id="AEW92897.1"/>
    </source>
</evidence>
<proteinExistence type="predicted"/>
<dbReference type="EMBL" id="CP003219">
    <property type="protein sequence ID" value="AEW92897.1"/>
    <property type="molecule type" value="Genomic_DNA"/>
</dbReference>
<gene>
    <name evidence="1" type="ordered locus">SCATT_05260</name>
</gene>
<dbReference type="STRING" id="1003195.SCATT_05260"/>
<name>G8WPV8_STREN</name>
<dbReference type="PATRIC" id="fig|1003195.29.peg.520"/>
<dbReference type="KEGG" id="scy:SCATT_05260"/>
<dbReference type="Proteomes" id="UP000007842">
    <property type="component" value="Chromosome"/>
</dbReference>
<accession>G8WPV8</accession>
<sequence length="79" mass="9080">MMWLLLAADLATIIAFTQWYRHARRRLARAQEAVARQQYRTQTESALRWPTPAAAAAHQIATTLHHTLNNQDNHGHPNQ</sequence>
<keyword evidence="2" id="KW-1185">Reference proteome</keyword>
<protein>
    <submittedName>
        <fullName evidence="1">Uncharacterized protein</fullName>
    </submittedName>
</protein>
<dbReference type="AlphaFoldDB" id="G8WPV8"/>
<reference evidence="2" key="1">
    <citation type="submission" date="2011-12" db="EMBL/GenBank/DDBJ databases">
        <title>Complete genome sequence of Streptomyces cattleya strain DSM 46488.</title>
        <authorList>
            <person name="Ou H.-Y."/>
            <person name="Li P."/>
            <person name="Zhao C."/>
            <person name="O'Hagan D."/>
            <person name="Deng Z."/>
        </authorList>
    </citation>
    <scope>NUCLEOTIDE SEQUENCE [LARGE SCALE GENOMIC DNA]</scope>
    <source>
        <strain evidence="2">ATCC 35852 / DSM 46488 / JCM 4925 / NBRC 14057 / NRRL 8057</strain>
    </source>
</reference>
<evidence type="ECO:0000313" key="2">
    <source>
        <dbReference type="Proteomes" id="UP000007842"/>
    </source>
</evidence>
<organism evidence="1 2">
    <name type="scientific">Streptantibioticus cattleyicolor (strain ATCC 35852 / DSM 46488 / JCM 4925 / NBRC 14057 / NRRL 8057)</name>
    <name type="common">Streptomyces cattleya</name>
    <dbReference type="NCBI Taxonomy" id="1003195"/>
    <lineage>
        <taxon>Bacteria</taxon>
        <taxon>Bacillati</taxon>
        <taxon>Actinomycetota</taxon>
        <taxon>Actinomycetes</taxon>
        <taxon>Kitasatosporales</taxon>
        <taxon>Streptomycetaceae</taxon>
        <taxon>Streptantibioticus</taxon>
    </lineage>
</organism>